<proteinExistence type="predicted"/>
<comment type="caution">
    <text evidence="1">The sequence shown here is derived from an EMBL/GenBank/DDBJ whole genome shotgun (WGS) entry which is preliminary data.</text>
</comment>
<sequence>MLLVLAICAAPVLASYLAFYVLRPEGAPSQGVLIRPTRSLPADLALARLDGSPVAAAALKGQWLLVVVAPATCGPGCERRLYLQRQLREMLGRERERVDKLWLLPGGGTPAPALRTAVEAAPAVTVLRADAGALARWLEPEPGRKLEENLYVVDPMGEWMMRLPVDPDPARVRRDLERLLRASAGWDQPGR</sequence>
<keyword evidence="2" id="KW-1185">Reference proteome</keyword>
<evidence type="ECO:0000313" key="2">
    <source>
        <dbReference type="Proteomes" id="UP001041814"/>
    </source>
</evidence>
<protein>
    <recommendedName>
        <fullName evidence="3">Cytochrome oxidase Cu insertion factor (SCO1/SenC/PrrC family)</fullName>
    </recommendedName>
</protein>
<reference evidence="1" key="1">
    <citation type="submission" date="2017-08" db="EMBL/GenBank/DDBJ databases">
        <authorList>
            <person name="Imhoff J.F."/>
            <person name="Rahn T."/>
            <person name="Kuenzel S."/>
            <person name="Neulinger S.C."/>
        </authorList>
    </citation>
    <scope>NUCLEOTIDE SEQUENCE</scope>
    <source>
        <strain evidence="1">IM 151</strain>
    </source>
</reference>
<evidence type="ECO:0008006" key="3">
    <source>
        <dbReference type="Google" id="ProtNLM"/>
    </source>
</evidence>
<gene>
    <name evidence="1" type="ORF">CKO43_05450</name>
</gene>
<dbReference type="InterPro" id="IPR036249">
    <property type="entry name" value="Thioredoxin-like_sf"/>
</dbReference>
<name>A0ABS1DQI6_RUBGE</name>
<reference evidence="1" key="2">
    <citation type="journal article" date="2020" name="Microorganisms">
        <title>Osmotic Adaptation and Compatible Solute Biosynthesis of Phototrophic Bacteria as Revealed from Genome Analyses.</title>
        <authorList>
            <person name="Imhoff J.F."/>
            <person name="Rahn T."/>
            <person name="Kunzel S."/>
            <person name="Keller A."/>
            <person name="Neulinger S.C."/>
        </authorList>
    </citation>
    <scope>NUCLEOTIDE SEQUENCE</scope>
    <source>
        <strain evidence="1">IM 151</strain>
    </source>
</reference>
<organism evidence="1 2">
    <name type="scientific">Rubrivivax gelatinosus</name>
    <name type="common">Rhodocyclus gelatinosus</name>
    <name type="synonym">Rhodopseudomonas gelatinosa</name>
    <dbReference type="NCBI Taxonomy" id="28068"/>
    <lineage>
        <taxon>Bacteria</taxon>
        <taxon>Pseudomonadati</taxon>
        <taxon>Pseudomonadota</taxon>
        <taxon>Betaproteobacteria</taxon>
        <taxon>Burkholderiales</taxon>
        <taxon>Sphaerotilaceae</taxon>
        <taxon>Rubrivivax</taxon>
    </lineage>
</organism>
<evidence type="ECO:0000313" key="1">
    <source>
        <dbReference type="EMBL" id="MBK1712221.1"/>
    </source>
</evidence>
<dbReference type="Proteomes" id="UP001041814">
    <property type="component" value="Unassembled WGS sequence"/>
</dbReference>
<dbReference type="EMBL" id="NRRU01000014">
    <property type="protein sequence ID" value="MBK1712221.1"/>
    <property type="molecule type" value="Genomic_DNA"/>
</dbReference>
<accession>A0ABS1DQI6</accession>
<dbReference type="SUPFAM" id="SSF52833">
    <property type="entry name" value="Thioredoxin-like"/>
    <property type="match status" value="1"/>
</dbReference>